<feature type="transmembrane region" description="Helical" evidence="1">
    <location>
        <begin position="218"/>
        <end position="244"/>
    </location>
</feature>
<dbReference type="InterPro" id="IPR052536">
    <property type="entry name" value="ABC-4_Integral_Memb_Prot"/>
</dbReference>
<proteinExistence type="predicted"/>
<sequence length="665" mass="73556">MACASFKANRRIWQPFVIAVAVMLALFTVICNVSQTDYISHLPPAKVVMDYGRWISAFFSLVFVLYGTSFVKRMLQKEMALYAMLGLERRHLRRLLLVMQGVFSLLAGGMGLALGYGLSLFFLLFLTRLMGLEHLALNLTAQGFLETVAIIAGIFLLDTLFAVVGAGRPPKQRTFLKRHPRASKGFTAGQSLLALGCLGSGYWLSLTVSGGYEAIKTFFIAVVLVMIGTWLLFSGLLVLILEGLQKRKGFYYRRVPFITIGGLLPRVRQHGVGLASVAILLTMAIVSISFTATMYKEPDVQYRMPYDYQLRYMGKVDQNQSIDAALDLLNDVTGRSQKAIKSFSKENGFAVKEMQTKRSYSAFVTLKGRQMNFSDRNGSQDGAFFAEFLSAEDCPRAKPAAGEVLVLSDKPSQSAAEMAFGKQKFQRVMPSAAEKKELLQALYGSQAKASQEMRPTLIFADDRALLSALTGLRAANPSGLISMNATLDWSVQPQGNKEDYLLPIQRALKAITAPGIEVQFVNSKRNLLAEFLQFKGSILFIGILLGLVFMTGVVLVTFFKQISEALADRKRYRTMQDIGMDDAMIHQVFARQVFTLFALPLGVAFIHALAAYPMINLILQFIGFNTANSYFLVILPVLLGAALAYGIAYQLITRTYENILKGSAM</sequence>
<feature type="transmembrane region" description="Helical" evidence="1">
    <location>
        <begin position="185"/>
        <end position="206"/>
    </location>
</feature>
<feature type="transmembrane region" description="Helical" evidence="1">
    <location>
        <begin position="627"/>
        <end position="652"/>
    </location>
</feature>
<feature type="transmembrane region" description="Helical" evidence="1">
    <location>
        <begin position="593"/>
        <end position="615"/>
    </location>
</feature>
<dbReference type="STRING" id="2741.SAMN04489866_10428"/>
<feature type="transmembrane region" description="Helical" evidence="1">
    <location>
        <begin position="144"/>
        <end position="164"/>
    </location>
</feature>
<keyword evidence="1" id="KW-0472">Membrane</keyword>
<evidence type="ECO:0000256" key="1">
    <source>
        <dbReference type="SAM" id="Phobius"/>
    </source>
</evidence>
<evidence type="ECO:0008006" key="4">
    <source>
        <dbReference type="Google" id="ProtNLM"/>
    </source>
</evidence>
<evidence type="ECO:0000313" key="2">
    <source>
        <dbReference type="EMBL" id="SDD52535.1"/>
    </source>
</evidence>
<feature type="transmembrane region" description="Helical" evidence="1">
    <location>
        <begin position="95"/>
        <end position="124"/>
    </location>
</feature>
<dbReference type="Proteomes" id="UP000198995">
    <property type="component" value="Unassembled WGS sequence"/>
</dbReference>
<feature type="transmembrane region" description="Helical" evidence="1">
    <location>
        <begin position="272"/>
        <end position="295"/>
    </location>
</feature>
<dbReference type="AlphaFoldDB" id="A0A1G6VHZ2"/>
<feature type="transmembrane region" description="Helical" evidence="1">
    <location>
        <begin position="12"/>
        <end position="35"/>
    </location>
</feature>
<keyword evidence="1" id="KW-0812">Transmembrane</keyword>
<accession>A0A1G6VHZ2</accession>
<evidence type="ECO:0000313" key="3">
    <source>
        <dbReference type="Proteomes" id="UP000198995"/>
    </source>
</evidence>
<protein>
    <recommendedName>
        <fullName evidence="4">ABC transport system permease protein</fullName>
    </recommendedName>
</protein>
<gene>
    <name evidence="2" type="ORF">SAMN04489866_10428</name>
</gene>
<dbReference type="EMBL" id="FNAF01000004">
    <property type="protein sequence ID" value="SDD52535.1"/>
    <property type="molecule type" value="Genomic_DNA"/>
</dbReference>
<organism evidence="2 3">
    <name type="scientific">Peptococcus niger</name>
    <dbReference type="NCBI Taxonomy" id="2741"/>
    <lineage>
        <taxon>Bacteria</taxon>
        <taxon>Bacillati</taxon>
        <taxon>Bacillota</taxon>
        <taxon>Clostridia</taxon>
        <taxon>Eubacteriales</taxon>
        <taxon>Peptococcaceae</taxon>
        <taxon>Peptococcus</taxon>
    </lineage>
</organism>
<keyword evidence="1" id="KW-1133">Transmembrane helix</keyword>
<name>A0A1G6VHZ2_PEPNI</name>
<dbReference type="PANTHER" id="PTHR46795">
    <property type="entry name" value="ABC TRANSPORTER PERMEASE-RELATED-RELATED"/>
    <property type="match status" value="1"/>
</dbReference>
<reference evidence="2 3" key="1">
    <citation type="submission" date="2016-10" db="EMBL/GenBank/DDBJ databases">
        <authorList>
            <person name="de Groot N.N."/>
        </authorList>
    </citation>
    <scope>NUCLEOTIDE SEQUENCE [LARGE SCALE GENOMIC DNA]</scope>
    <source>
        <strain evidence="2 3">DSM 20475</strain>
    </source>
</reference>
<feature type="transmembrane region" description="Helical" evidence="1">
    <location>
        <begin position="55"/>
        <end position="75"/>
    </location>
</feature>
<keyword evidence="3" id="KW-1185">Reference proteome</keyword>
<dbReference type="PANTHER" id="PTHR46795:SF3">
    <property type="entry name" value="ABC TRANSPORTER PERMEASE"/>
    <property type="match status" value="1"/>
</dbReference>
<feature type="transmembrane region" description="Helical" evidence="1">
    <location>
        <begin position="538"/>
        <end position="559"/>
    </location>
</feature>